<organism evidence="2">
    <name type="scientific">Petromyces alliaceus</name>
    <name type="common">Aspergillus alliaceus</name>
    <dbReference type="NCBI Taxonomy" id="209559"/>
    <lineage>
        <taxon>Eukaryota</taxon>
        <taxon>Fungi</taxon>
        <taxon>Dikarya</taxon>
        <taxon>Ascomycota</taxon>
        <taxon>Pezizomycotina</taxon>
        <taxon>Eurotiomycetes</taxon>
        <taxon>Eurotiomycetidae</taxon>
        <taxon>Eurotiales</taxon>
        <taxon>Aspergillaceae</taxon>
        <taxon>Aspergillus</taxon>
        <taxon>Aspergillus subgen. Circumdati</taxon>
    </lineage>
</organism>
<dbReference type="EMBL" id="ML735214">
    <property type="protein sequence ID" value="KAE8396673.1"/>
    <property type="molecule type" value="Genomic_DNA"/>
</dbReference>
<feature type="transmembrane region" description="Helical" evidence="1">
    <location>
        <begin position="21"/>
        <end position="42"/>
    </location>
</feature>
<name>A0A5N7CSY2_PETAA</name>
<dbReference type="AlphaFoldDB" id="A0A5N7CSY2"/>
<accession>A0A5N7CSY2</accession>
<protein>
    <submittedName>
        <fullName evidence="2">Uncharacterized protein</fullName>
    </submittedName>
</protein>
<evidence type="ECO:0000313" key="2">
    <source>
        <dbReference type="EMBL" id="KAE8396673.1"/>
    </source>
</evidence>
<proteinExistence type="predicted"/>
<gene>
    <name evidence="2" type="ORF">BDV23DRAFT_143346</name>
</gene>
<reference evidence="2" key="1">
    <citation type="submission" date="2019-04" db="EMBL/GenBank/DDBJ databases">
        <title>Friends and foes A comparative genomics studyof 23 Aspergillus species from section Flavi.</title>
        <authorList>
            <consortium name="DOE Joint Genome Institute"/>
            <person name="Kjaerbolling I."/>
            <person name="Vesth T."/>
            <person name="Frisvad J.C."/>
            <person name="Nybo J.L."/>
            <person name="Theobald S."/>
            <person name="Kildgaard S."/>
            <person name="Isbrandt T."/>
            <person name="Kuo A."/>
            <person name="Sato A."/>
            <person name="Lyhne E.K."/>
            <person name="Kogle M.E."/>
            <person name="Wiebenga A."/>
            <person name="Kun R.S."/>
            <person name="Lubbers R.J."/>
            <person name="Makela M.R."/>
            <person name="Barry K."/>
            <person name="Chovatia M."/>
            <person name="Clum A."/>
            <person name="Daum C."/>
            <person name="Haridas S."/>
            <person name="He G."/>
            <person name="LaButti K."/>
            <person name="Lipzen A."/>
            <person name="Mondo S."/>
            <person name="Riley R."/>
            <person name="Salamov A."/>
            <person name="Simmons B.A."/>
            <person name="Magnuson J.K."/>
            <person name="Henrissat B."/>
            <person name="Mortensen U.H."/>
            <person name="Larsen T.O."/>
            <person name="Devries R.P."/>
            <person name="Grigoriev I.V."/>
            <person name="Machida M."/>
            <person name="Baker S.E."/>
            <person name="Andersen M.R."/>
        </authorList>
    </citation>
    <scope>NUCLEOTIDE SEQUENCE [LARGE SCALE GENOMIC DNA]</scope>
    <source>
        <strain evidence="2">IBT 14317</strain>
    </source>
</reference>
<keyword evidence="1" id="KW-1133">Transmembrane helix</keyword>
<sequence>MGTLGRSWLGRVRREMPTMCRICYLWLRLMGSFMGTGCMIIRMKLVPGLPCRISLTS</sequence>
<evidence type="ECO:0000256" key="1">
    <source>
        <dbReference type="SAM" id="Phobius"/>
    </source>
</evidence>
<keyword evidence="1" id="KW-0812">Transmembrane</keyword>
<keyword evidence="1" id="KW-0472">Membrane</keyword>
<dbReference type="Proteomes" id="UP000326877">
    <property type="component" value="Unassembled WGS sequence"/>
</dbReference>